<dbReference type="RefSeq" id="WP_008860088.1">
    <property type="nucleotide sequence ID" value="NZ_JH591188.1"/>
</dbReference>
<evidence type="ECO:0000256" key="2">
    <source>
        <dbReference type="ARBA" id="ARBA00022630"/>
    </source>
</evidence>
<dbReference type="NCBIfam" id="TIGR00275">
    <property type="entry name" value="aminoacetone oxidase family FAD-binding enzyme"/>
    <property type="match status" value="1"/>
</dbReference>
<protein>
    <submittedName>
        <fullName evidence="6">HI0933 family flavoprotein</fullName>
    </submittedName>
</protein>
<dbReference type="Pfam" id="PF22780">
    <property type="entry name" value="HI0933_like_1st"/>
    <property type="match status" value="1"/>
</dbReference>
<dbReference type="PRINTS" id="PR00411">
    <property type="entry name" value="PNDRDTASEI"/>
</dbReference>
<evidence type="ECO:0000256" key="1">
    <source>
        <dbReference type="ARBA" id="ARBA00001974"/>
    </source>
</evidence>
<keyword evidence="2" id="KW-0285">Flavoprotein</keyword>
<dbReference type="Pfam" id="PF03486">
    <property type="entry name" value="HI0933_like"/>
    <property type="match status" value="1"/>
</dbReference>
<sequence>MSSTSRKVAVIGGGVAGLMAAVTAAHEGASVSLFEKMPKVGLKMGITGKGRCNLTNSAPIMDFIAKTPGNGRFLYSAYEKFNNEDLLSLFHSWGLATKVERGGRVFPKSDDAQEVRHLFMKLLHQEKVDLHLEEPVRHILQKEGKVTGLSTDKGTYEADAVILTTGGASYPRTGSTGDGYAMAREIGHKVTAIRPALIPLVCSEAWPKELQGISLKNVTFSVDGGGRRKAEEFGEMLFTHFGVSGPIVLSLSDKVSLWISQGHDVKGAIDMKPALSLEVLDKRLLRDFEKYHLKQMASALVDLMPHRMIDVVLRLSGIPRDLPVSDLKKGDRLKLAGILKHLPLTITGTRPLSEAIVTAGGVSVKEINPSTMESKICKHVYMAGEVLDIHAFTGGYNLQAAFSTGHLAALSAVKELS</sequence>
<evidence type="ECO:0000259" key="5">
    <source>
        <dbReference type="Pfam" id="PF22780"/>
    </source>
</evidence>
<dbReference type="STRING" id="742743.HMPREF9453_01594"/>
<organism evidence="6 7">
    <name type="scientific">Dialister succinatiphilus YIT 11850</name>
    <dbReference type="NCBI Taxonomy" id="742743"/>
    <lineage>
        <taxon>Bacteria</taxon>
        <taxon>Bacillati</taxon>
        <taxon>Bacillota</taxon>
        <taxon>Negativicutes</taxon>
        <taxon>Veillonellales</taxon>
        <taxon>Veillonellaceae</taxon>
        <taxon>Dialister</taxon>
    </lineage>
</organism>
<dbReference type="HOGENOM" id="CLU_025174_3_1_9"/>
<dbReference type="EMBL" id="ADLT01000052">
    <property type="protein sequence ID" value="EHO62469.1"/>
    <property type="molecule type" value="Genomic_DNA"/>
</dbReference>
<dbReference type="InterPro" id="IPR057661">
    <property type="entry name" value="RsdA/BaiN/AoA(So)_Rossmann"/>
</dbReference>
<evidence type="ECO:0000256" key="3">
    <source>
        <dbReference type="ARBA" id="ARBA00022827"/>
    </source>
</evidence>
<dbReference type="Gene3D" id="2.40.30.10">
    <property type="entry name" value="Translation factors"/>
    <property type="match status" value="1"/>
</dbReference>
<dbReference type="InterPro" id="IPR004792">
    <property type="entry name" value="BaiN-like"/>
</dbReference>
<dbReference type="Gene3D" id="3.50.50.60">
    <property type="entry name" value="FAD/NAD(P)-binding domain"/>
    <property type="match status" value="1"/>
</dbReference>
<evidence type="ECO:0000259" key="4">
    <source>
        <dbReference type="Pfam" id="PF03486"/>
    </source>
</evidence>
<dbReference type="Gene3D" id="1.10.8.260">
    <property type="entry name" value="HI0933 insert domain-like"/>
    <property type="match status" value="1"/>
</dbReference>
<comment type="caution">
    <text evidence="6">The sequence shown here is derived from an EMBL/GenBank/DDBJ whole genome shotgun (WGS) entry which is preliminary data.</text>
</comment>
<reference evidence="6 7" key="1">
    <citation type="submission" date="2011-11" db="EMBL/GenBank/DDBJ databases">
        <title>The Genome Sequence of Dialister succinatiphilus YIT 11850.</title>
        <authorList>
            <consortium name="The Broad Institute Genome Sequencing Platform"/>
            <person name="Earl A."/>
            <person name="Ward D."/>
            <person name="Feldgarden M."/>
            <person name="Gevers D."/>
            <person name="Morotomi M."/>
            <person name="Young S.K."/>
            <person name="Zeng Q."/>
            <person name="Gargeya S."/>
            <person name="Fitzgerald M."/>
            <person name="Haas B."/>
            <person name="Abouelleil A."/>
            <person name="Alvarado L."/>
            <person name="Arachchi H.M."/>
            <person name="Berlin A."/>
            <person name="Brown A."/>
            <person name="Chapman S.B."/>
            <person name="Dunbar C."/>
            <person name="Gearin G."/>
            <person name="Goldberg J."/>
            <person name="Griggs A."/>
            <person name="Gujja S."/>
            <person name="Heiman D."/>
            <person name="Howarth C."/>
            <person name="Lui A."/>
            <person name="MacDonald P.J.P."/>
            <person name="Montmayeur A."/>
            <person name="Murphy C."/>
            <person name="Neiman D."/>
            <person name="Pearson M."/>
            <person name="Priest M."/>
            <person name="Roberts A."/>
            <person name="Saif S."/>
            <person name="Shea T."/>
            <person name="Sisk P."/>
            <person name="Stolte C."/>
            <person name="Sykes S."/>
            <person name="Wortman J."/>
            <person name="Nusbaum C."/>
            <person name="Birren B."/>
        </authorList>
    </citation>
    <scope>NUCLEOTIDE SEQUENCE [LARGE SCALE GENOMIC DNA]</scope>
    <source>
        <strain evidence="6 7">YIT 11850</strain>
    </source>
</reference>
<evidence type="ECO:0000313" key="6">
    <source>
        <dbReference type="EMBL" id="EHO62469.1"/>
    </source>
</evidence>
<dbReference type="AlphaFoldDB" id="H1D1V6"/>
<dbReference type="SUPFAM" id="SSF160996">
    <property type="entry name" value="HI0933 insert domain-like"/>
    <property type="match status" value="1"/>
</dbReference>
<dbReference type="OrthoDB" id="9773233at2"/>
<feature type="domain" description="RsdA/BaiN/AoA(So)-like Rossmann fold-like" evidence="4">
    <location>
        <begin position="7"/>
        <end position="409"/>
    </location>
</feature>
<keyword evidence="3" id="KW-0274">FAD</keyword>
<dbReference type="InterPro" id="IPR023166">
    <property type="entry name" value="BaiN-like_dom_sf"/>
</dbReference>
<dbReference type="PANTHER" id="PTHR42887:SF2">
    <property type="entry name" value="OS12G0638800 PROTEIN"/>
    <property type="match status" value="1"/>
</dbReference>
<dbReference type="SUPFAM" id="SSF51905">
    <property type="entry name" value="FAD/NAD(P)-binding domain"/>
    <property type="match status" value="1"/>
</dbReference>
<accession>H1D1V6</accession>
<gene>
    <name evidence="6" type="ORF">HMPREF9453_01594</name>
</gene>
<dbReference type="PATRIC" id="fig|742743.3.peg.1626"/>
<dbReference type="Proteomes" id="UP000003277">
    <property type="component" value="Unassembled WGS sequence"/>
</dbReference>
<comment type="cofactor">
    <cofactor evidence="1">
        <name>FAD</name>
        <dbReference type="ChEBI" id="CHEBI:57692"/>
    </cofactor>
</comment>
<dbReference type="PANTHER" id="PTHR42887">
    <property type="entry name" value="OS12G0638800 PROTEIN"/>
    <property type="match status" value="1"/>
</dbReference>
<evidence type="ECO:0000313" key="7">
    <source>
        <dbReference type="Proteomes" id="UP000003277"/>
    </source>
</evidence>
<feature type="domain" description="RsdA/BaiN/AoA(So)-like insert" evidence="5">
    <location>
        <begin position="194"/>
        <end position="357"/>
    </location>
</feature>
<keyword evidence="7" id="KW-1185">Reference proteome</keyword>
<name>H1D1V6_9FIRM</name>
<proteinExistence type="predicted"/>
<dbReference type="InterPro" id="IPR055178">
    <property type="entry name" value="RsdA/BaiN/AoA(So)-like_dom"/>
</dbReference>
<dbReference type="eggNOG" id="COG2081">
    <property type="taxonomic scope" value="Bacteria"/>
</dbReference>
<dbReference type="InterPro" id="IPR036188">
    <property type="entry name" value="FAD/NAD-bd_sf"/>
</dbReference>